<dbReference type="UniPathway" id="UPA00109">
    <property type="reaction ID" value="UER00189"/>
</dbReference>
<keyword evidence="2 3" id="KW-0413">Isomerase</keyword>
<dbReference type="InterPro" id="IPR035990">
    <property type="entry name" value="TIM_sf"/>
</dbReference>
<dbReference type="GO" id="GO:0006096">
    <property type="term" value="P:glycolytic process"/>
    <property type="evidence" value="ECO:0007669"/>
    <property type="project" value="UniProtKB-UniPathway"/>
</dbReference>
<dbReference type="UniPathway" id="UPA00138"/>
<evidence type="ECO:0000256" key="3">
    <source>
        <dbReference type="RuleBase" id="RU363013"/>
    </source>
</evidence>
<dbReference type="SUPFAM" id="SSF51351">
    <property type="entry name" value="Triosephosphate isomerase (TIM)"/>
    <property type="match status" value="1"/>
</dbReference>
<dbReference type="EMBL" id="KT007000">
    <property type="protein sequence ID" value="AKQ02502.1"/>
    <property type="molecule type" value="Genomic_DNA"/>
</dbReference>
<sequence>MKLIAANWKSNPDTAKTAERLALAEDYEGVIIIPPFQYLERVRSVLKHASLGAQNVFWENGGPFTGEVSPSQLKNLSVSFVIAGHSERRAYLGETDDMINKKIKAALSEGLQVILCVGEPIQIRKDGIRSAKDFITNQIRYDLRGVKRSDAKKVIITYEPIWAISTSQNAEPDIPEEAAEICAYIKNLVNVRGVIYGGSVNAKNAKEFLGRDDIDGALVGGESLKPKEFQKIVSAATPLV</sequence>
<dbReference type="PROSITE" id="PS51440">
    <property type="entry name" value="TIM_2"/>
    <property type="match status" value="1"/>
</dbReference>
<dbReference type="EC" id="5.3.1.1" evidence="3"/>
<reference evidence="4" key="1">
    <citation type="journal article" date="2015" name="ISME J.">
        <title>Aquifer environment selects for microbial species cohorts in sediment and groundwater.</title>
        <authorList>
            <person name="Hug L.A."/>
            <person name="Thomas B.C."/>
            <person name="Brown C.T."/>
            <person name="Frischkorn K.R."/>
            <person name="Williams K.H."/>
            <person name="Tringe S.G."/>
            <person name="Banfield J.F."/>
        </authorList>
    </citation>
    <scope>NUCLEOTIDE SEQUENCE</scope>
</reference>
<dbReference type="InterPro" id="IPR013785">
    <property type="entry name" value="Aldolase_TIM"/>
</dbReference>
<comment type="subcellular location">
    <subcellularLocation>
        <location evidence="3">Cytoplasm</location>
    </subcellularLocation>
</comment>
<keyword evidence="3" id="KW-0312">Gluconeogenesis</keyword>
<comment type="pathway">
    <text evidence="3">Carbohydrate biosynthesis; gluconeogenesis.</text>
</comment>
<dbReference type="Pfam" id="PF00121">
    <property type="entry name" value="TIM"/>
    <property type="match status" value="1"/>
</dbReference>
<dbReference type="Gene3D" id="3.20.20.70">
    <property type="entry name" value="Aldolase class I"/>
    <property type="match status" value="1"/>
</dbReference>
<evidence type="ECO:0000313" key="4">
    <source>
        <dbReference type="EMBL" id="AKQ02502.1"/>
    </source>
</evidence>
<dbReference type="InterPro" id="IPR000652">
    <property type="entry name" value="Triosephosphate_isomerase"/>
</dbReference>
<comment type="pathway">
    <text evidence="3">Carbohydrate degradation; glycolysis; D-glyceraldehyde 3-phosphate from glycerone phosphate: step 1/1.</text>
</comment>
<dbReference type="CDD" id="cd00311">
    <property type="entry name" value="TIM"/>
    <property type="match status" value="1"/>
</dbReference>
<accession>A0A0H4T7Q6</accession>
<dbReference type="GO" id="GO:0005829">
    <property type="term" value="C:cytosol"/>
    <property type="evidence" value="ECO:0007669"/>
    <property type="project" value="TreeGrafter"/>
</dbReference>
<comment type="similarity">
    <text evidence="1 3">Belongs to the triosephosphate isomerase family.</text>
</comment>
<gene>
    <name evidence="4" type="primary">tpiA</name>
</gene>
<protein>
    <recommendedName>
        <fullName evidence="3">Triosephosphate isomerase</fullName>
        <ecNumber evidence="3">5.3.1.1</ecNumber>
    </recommendedName>
</protein>
<evidence type="ECO:0000256" key="2">
    <source>
        <dbReference type="ARBA" id="ARBA00023235"/>
    </source>
</evidence>
<name>A0A0H4T7Q6_9BACT</name>
<keyword evidence="3" id="KW-0324">Glycolysis</keyword>
<dbReference type="GO" id="GO:0006094">
    <property type="term" value="P:gluconeogenesis"/>
    <property type="evidence" value="ECO:0007669"/>
    <property type="project" value="UniProtKB-UniPathway"/>
</dbReference>
<comment type="catalytic activity">
    <reaction evidence="3">
        <text>D-glyceraldehyde 3-phosphate = dihydroxyacetone phosphate</text>
        <dbReference type="Rhea" id="RHEA:18585"/>
        <dbReference type="ChEBI" id="CHEBI:57642"/>
        <dbReference type="ChEBI" id="CHEBI:59776"/>
        <dbReference type="EC" id="5.3.1.1"/>
    </reaction>
</comment>
<keyword evidence="3" id="KW-0963">Cytoplasm</keyword>
<dbReference type="PANTHER" id="PTHR21139">
    <property type="entry name" value="TRIOSEPHOSPHATE ISOMERASE"/>
    <property type="match status" value="1"/>
</dbReference>
<evidence type="ECO:0000256" key="1">
    <source>
        <dbReference type="ARBA" id="ARBA00007422"/>
    </source>
</evidence>
<dbReference type="PANTHER" id="PTHR21139:SF42">
    <property type="entry name" value="TRIOSEPHOSPHATE ISOMERASE"/>
    <property type="match status" value="1"/>
</dbReference>
<dbReference type="GO" id="GO:0019563">
    <property type="term" value="P:glycerol catabolic process"/>
    <property type="evidence" value="ECO:0007669"/>
    <property type="project" value="TreeGrafter"/>
</dbReference>
<organism evidence="4">
    <name type="scientific">uncultured Parcubacteria bacterium Rifle_16ft_4_minimus_37647</name>
    <dbReference type="NCBI Taxonomy" id="1665140"/>
    <lineage>
        <taxon>Bacteria</taxon>
        <taxon>Candidatus Parcubacteria</taxon>
        <taxon>environmental samples</taxon>
    </lineage>
</organism>
<dbReference type="GO" id="GO:0004807">
    <property type="term" value="F:triose-phosphate isomerase activity"/>
    <property type="evidence" value="ECO:0007669"/>
    <property type="project" value="UniProtKB-EC"/>
</dbReference>
<comment type="subunit">
    <text evidence="3">Homodimer.</text>
</comment>
<dbReference type="GO" id="GO:0046166">
    <property type="term" value="P:glyceraldehyde-3-phosphate biosynthetic process"/>
    <property type="evidence" value="ECO:0007669"/>
    <property type="project" value="TreeGrafter"/>
</dbReference>
<dbReference type="AlphaFoldDB" id="A0A0H4T7Q6"/>
<proteinExistence type="inferred from homology"/>